<keyword evidence="8" id="KW-0472">Membrane</keyword>
<dbReference type="CDD" id="cd13565">
    <property type="entry name" value="PBP2_PstS"/>
    <property type="match status" value="1"/>
</dbReference>
<proteinExistence type="inferred from homology"/>
<protein>
    <recommendedName>
        <fullName evidence="4 7">Phosphate-binding protein PstS</fullName>
    </recommendedName>
</protein>
<dbReference type="EMBL" id="CP104311">
    <property type="protein sequence ID" value="WWF01111.1"/>
    <property type="molecule type" value="Genomic_DNA"/>
</dbReference>
<dbReference type="RefSeq" id="WP_198324335.1">
    <property type="nucleotide sequence ID" value="NZ_CP104311.1"/>
</dbReference>
<comment type="similarity">
    <text evidence="2 7">Belongs to the PstS family.</text>
</comment>
<reference evidence="10 11" key="1">
    <citation type="submission" date="2022-09" db="EMBL/GenBank/DDBJ databases">
        <authorList>
            <person name="Giprobiosintez L."/>
        </authorList>
    </citation>
    <scope>NUCLEOTIDE SEQUENCE [LARGE SCALE GENOMIC DNA]</scope>
    <source>
        <strain evidence="11">VKPM-B-12549 (GBS-15)</strain>
    </source>
</reference>
<keyword evidence="8" id="KW-0812">Transmembrane</keyword>
<evidence type="ECO:0000256" key="5">
    <source>
        <dbReference type="ARBA" id="ARBA00022448"/>
    </source>
</evidence>
<evidence type="ECO:0000256" key="6">
    <source>
        <dbReference type="ARBA" id="ARBA00022592"/>
    </source>
</evidence>
<name>A0ABZ2F465_METCP</name>
<evidence type="ECO:0000256" key="1">
    <source>
        <dbReference type="ARBA" id="ARBA00002841"/>
    </source>
</evidence>
<evidence type="ECO:0000256" key="3">
    <source>
        <dbReference type="ARBA" id="ARBA00011529"/>
    </source>
</evidence>
<comment type="function">
    <text evidence="1 7">Part of the ABC transporter complex PstSACB involved in phosphate import.</text>
</comment>
<dbReference type="SUPFAM" id="SSF53850">
    <property type="entry name" value="Periplasmic binding protein-like II"/>
    <property type="match status" value="1"/>
</dbReference>
<dbReference type="PANTHER" id="PTHR42996:SF1">
    <property type="entry name" value="PHOSPHATE-BINDING PROTEIN PSTS"/>
    <property type="match status" value="1"/>
</dbReference>
<comment type="subunit">
    <text evidence="3 7">The complex is composed of two ATP-binding proteins (PstB), two transmembrane proteins (PstC and PstA) and a solute-binding protein (PstS).</text>
</comment>
<dbReference type="InterPro" id="IPR024370">
    <property type="entry name" value="PBP_domain"/>
</dbReference>
<dbReference type="PANTHER" id="PTHR42996">
    <property type="entry name" value="PHOSPHATE-BINDING PROTEIN PSTS"/>
    <property type="match status" value="1"/>
</dbReference>
<organism evidence="10 11">
    <name type="scientific">Methylococcus capsulatus</name>
    <dbReference type="NCBI Taxonomy" id="414"/>
    <lineage>
        <taxon>Bacteria</taxon>
        <taxon>Pseudomonadati</taxon>
        <taxon>Pseudomonadota</taxon>
        <taxon>Gammaproteobacteria</taxon>
        <taxon>Methylococcales</taxon>
        <taxon>Methylococcaceae</taxon>
        <taxon>Methylococcus</taxon>
    </lineage>
</organism>
<keyword evidence="8" id="KW-1133">Transmembrane helix</keyword>
<evidence type="ECO:0000256" key="7">
    <source>
        <dbReference type="PIRNR" id="PIRNR002756"/>
    </source>
</evidence>
<evidence type="ECO:0000256" key="8">
    <source>
        <dbReference type="SAM" id="Phobius"/>
    </source>
</evidence>
<evidence type="ECO:0000259" key="9">
    <source>
        <dbReference type="Pfam" id="PF12849"/>
    </source>
</evidence>
<keyword evidence="6 7" id="KW-0592">Phosphate transport</keyword>
<dbReference type="InterPro" id="IPR050962">
    <property type="entry name" value="Phosphate-bind_PstS"/>
</dbReference>
<dbReference type="Pfam" id="PF12849">
    <property type="entry name" value="PBP_like_2"/>
    <property type="match status" value="1"/>
</dbReference>
<gene>
    <name evidence="10" type="primary">pstS</name>
    <name evidence="10" type="ORF">N4J17_11610</name>
</gene>
<keyword evidence="11" id="KW-1185">Reference proteome</keyword>
<evidence type="ECO:0000256" key="2">
    <source>
        <dbReference type="ARBA" id="ARBA00008725"/>
    </source>
</evidence>
<accession>A0ABZ2F465</accession>
<dbReference type="InterPro" id="IPR005673">
    <property type="entry name" value="ABC_phos-bd_PstS"/>
</dbReference>
<dbReference type="Gene3D" id="3.40.190.10">
    <property type="entry name" value="Periplasmic binding protein-like II"/>
    <property type="match status" value="2"/>
</dbReference>
<feature type="domain" description="PBP" evidence="9">
    <location>
        <begin position="32"/>
        <end position="319"/>
    </location>
</feature>
<evidence type="ECO:0000256" key="4">
    <source>
        <dbReference type="ARBA" id="ARBA00021889"/>
    </source>
</evidence>
<evidence type="ECO:0000313" key="10">
    <source>
        <dbReference type="EMBL" id="WWF01111.1"/>
    </source>
</evidence>
<feature type="transmembrane region" description="Helical" evidence="8">
    <location>
        <begin position="12"/>
        <end position="31"/>
    </location>
</feature>
<dbReference type="Proteomes" id="UP001359308">
    <property type="component" value="Chromosome"/>
</dbReference>
<evidence type="ECO:0000313" key="11">
    <source>
        <dbReference type="Proteomes" id="UP001359308"/>
    </source>
</evidence>
<dbReference type="PIRSF" id="PIRSF002756">
    <property type="entry name" value="PstS"/>
    <property type="match status" value="1"/>
</dbReference>
<sequence length="352" mass="37709">MNFVVTVKKGIIGSYIFGLVALTIGVVADAAPTSVIMLRGAGATFPAPLYSAWIKTYSAMNPLVHIDYEAVGSGEGVRKFLAREVEFAASDAALSDEQMAALDDGVRLIPATAGMVVLAYNLRNLNGPLKLSREAYVALLAGRITRWNDPRIQGLNPGLPLPNLDVTIVSRLDSSGTTYALTNHLSAISAEWRNRGPGVGKLVDWPGNAMAVRGNEGVASRIKMSEGAIGYIQYGFAKRLGLPMAWLQNKSGQFVEPNERTGQTALASSAAQMPANLRLFLPDPDGAEAYPIVTFSWLLLYGKYSDPAQSAVLKDFVLWGLEEGQGMAQSLGYVPLPHDIVQLSRAAVDSIE</sequence>
<dbReference type="NCBIfam" id="TIGR00975">
    <property type="entry name" value="3a0107s03"/>
    <property type="match status" value="1"/>
</dbReference>
<keyword evidence="5 7" id="KW-0813">Transport</keyword>